<dbReference type="InterPro" id="IPR004882">
    <property type="entry name" value="Luc7-rel"/>
</dbReference>
<gene>
    <name evidence="3" type="primary">LUC7</name>
    <name evidence="3" type="ORF">HK105_200294</name>
</gene>
<evidence type="ECO:0000256" key="2">
    <source>
        <dbReference type="SAM" id="MobiDB-lite"/>
    </source>
</evidence>
<name>A0ABR4NL31_9FUNG</name>
<protein>
    <submittedName>
        <fullName evidence="3">Splicing factor</fullName>
    </submittedName>
</protein>
<comment type="caution">
    <text evidence="3">The sequence shown here is derived from an EMBL/GenBank/DDBJ whole genome shotgun (WGS) entry which is preliminary data.</text>
</comment>
<sequence>MDYQRQLLEELMNPLLPTAKKDFRDQDVCKHFLVEFCPNDMFLNTKADLGRCFNLHDEKLQREYHESSARGSLGYEQRFYDYLQQIVDNIDRTIRKGLMRVEARGPSSHDNGPSPGEIRERIIIAEETIKSRVGQIQQLAEAGRVKEAFDLSHSLELTMAELESMRQSDSSTRMVRSGNGMEVCEICGALVANDSTGARVEEHLSGKQHNGFIKIRASLEARKKAIAAGTAPDLAHGGAGGAGGAGGGGGGGSGSAGARDYRGGAAGDRDRGDGYRGGRDYRGGDRDYRGGDRDYRGGGGGGYRGGGAGGGGGYRDNYRRDDGHRRY</sequence>
<dbReference type="PANTHER" id="PTHR12375">
    <property type="entry name" value="RNA-BINDING PROTEIN LUC7-RELATED"/>
    <property type="match status" value="1"/>
</dbReference>
<evidence type="ECO:0000313" key="3">
    <source>
        <dbReference type="EMBL" id="KAL2920226.1"/>
    </source>
</evidence>
<evidence type="ECO:0000313" key="4">
    <source>
        <dbReference type="Proteomes" id="UP001527925"/>
    </source>
</evidence>
<keyword evidence="4" id="KW-1185">Reference proteome</keyword>
<reference evidence="3 4" key="1">
    <citation type="submission" date="2023-09" db="EMBL/GenBank/DDBJ databases">
        <title>Pangenome analysis of Batrachochytrium dendrobatidis and related Chytrids.</title>
        <authorList>
            <person name="Yacoub M.N."/>
            <person name="Stajich J.E."/>
            <person name="James T.Y."/>
        </authorList>
    </citation>
    <scope>NUCLEOTIDE SEQUENCE [LARGE SCALE GENOMIC DNA]</scope>
    <source>
        <strain evidence="3 4">JEL0888</strain>
    </source>
</reference>
<proteinExistence type="inferred from homology"/>
<feature type="compositionally biased region" description="Gly residues" evidence="2">
    <location>
        <begin position="297"/>
        <end position="314"/>
    </location>
</feature>
<feature type="compositionally biased region" description="Gly residues" evidence="2">
    <location>
        <begin position="242"/>
        <end position="255"/>
    </location>
</feature>
<dbReference type="Proteomes" id="UP001527925">
    <property type="component" value="Unassembled WGS sequence"/>
</dbReference>
<organism evidence="3 4">
    <name type="scientific">Polyrhizophydium stewartii</name>
    <dbReference type="NCBI Taxonomy" id="2732419"/>
    <lineage>
        <taxon>Eukaryota</taxon>
        <taxon>Fungi</taxon>
        <taxon>Fungi incertae sedis</taxon>
        <taxon>Chytridiomycota</taxon>
        <taxon>Chytridiomycota incertae sedis</taxon>
        <taxon>Chytridiomycetes</taxon>
        <taxon>Rhizophydiales</taxon>
        <taxon>Rhizophydiales incertae sedis</taxon>
        <taxon>Polyrhizophydium</taxon>
    </lineage>
</organism>
<feature type="compositionally biased region" description="Basic and acidic residues" evidence="2">
    <location>
        <begin position="316"/>
        <end position="327"/>
    </location>
</feature>
<dbReference type="EMBL" id="JADGIZ020000001">
    <property type="protein sequence ID" value="KAL2920226.1"/>
    <property type="molecule type" value="Genomic_DNA"/>
</dbReference>
<dbReference type="Pfam" id="PF03194">
    <property type="entry name" value="LUC7"/>
    <property type="match status" value="1"/>
</dbReference>
<evidence type="ECO:0000256" key="1">
    <source>
        <dbReference type="ARBA" id="ARBA00005655"/>
    </source>
</evidence>
<accession>A0ABR4NL31</accession>
<feature type="region of interest" description="Disordered" evidence="2">
    <location>
        <begin position="242"/>
        <end position="327"/>
    </location>
</feature>
<comment type="similarity">
    <text evidence="1">Belongs to the Luc7 family.</text>
</comment>
<feature type="compositionally biased region" description="Basic and acidic residues" evidence="2">
    <location>
        <begin position="259"/>
        <end position="296"/>
    </location>
</feature>